<protein>
    <recommendedName>
        <fullName evidence="5">Transmembrane protein</fullName>
    </recommendedName>
</protein>
<gene>
    <name evidence="3" type="ORF">NliqN6_3891</name>
</gene>
<dbReference type="EMBL" id="BLZA01000021">
    <property type="protein sequence ID" value="GHJ87489.1"/>
    <property type="molecule type" value="Genomic_DNA"/>
</dbReference>
<organism evidence="3 4">
    <name type="scientific">Naganishia liquefaciens</name>
    <dbReference type="NCBI Taxonomy" id="104408"/>
    <lineage>
        <taxon>Eukaryota</taxon>
        <taxon>Fungi</taxon>
        <taxon>Dikarya</taxon>
        <taxon>Basidiomycota</taxon>
        <taxon>Agaricomycotina</taxon>
        <taxon>Tremellomycetes</taxon>
        <taxon>Filobasidiales</taxon>
        <taxon>Filobasidiaceae</taxon>
        <taxon>Naganishia</taxon>
    </lineage>
</organism>
<accession>A0A8H3YFD1</accession>
<dbReference type="OrthoDB" id="5346979at2759"/>
<feature type="region of interest" description="Disordered" evidence="1">
    <location>
        <begin position="64"/>
        <end position="97"/>
    </location>
</feature>
<evidence type="ECO:0000256" key="2">
    <source>
        <dbReference type="SAM" id="Phobius"/>
    </source>
</evidence>
<sequence length="237" mass="25406">MSIVAPTEPETATPPHIPRVAFISGIAALAFTTGITVALIPALRRNAQREKTGLQLLSNASLARGAATRARTRKPPAVNTTSSPLKPNDPTPPKFSRRPALEILDDTHPSLPPVNPPETDIGPGEGRISPLFALGAFGIATGLVLTTAGLSAWGISKALDVRNMEEFTAKMRTATTEFLPALSDALYTPTTPPTPVRIDHELPGAANEEDDVVRGWVGDVLREMENEREMLVRERGR</sequence>
<keyword evidence="2" id="KW-0472">Membrane</keyword>
<evidence type="ECO:0000313" key="3">
    <source>
        <dbReference type="EMBL" id="GHJ87489.1"/>
    </source>
</evidence>
<feature type="transmembrane region" description="Helical" evidence="2">
    <location>
        <begin position="20"/>
        <end position="43"/>
    </location>
</feature>
<evidence type="ECO:0000313" key="4">
    <source>
        <dbReference type="Proteomes" id="UP000620104"/>
    </source>
</evidence>
<keyword evidence="4" id="KW-1185">Reference proteome</keyword>
<evidence type="ECO:0000256" key="1">
    <source>
        <dbReference type="SAM" id="MobiDB-lite"/>
    </source>
</evidence>
<keyword evidence="2" id="KW-1133">Transmembrane helix</keyword>
<name>A0A8H3YFD1_9TREE</name>
<proteinExistence type="predicted"/>
<feature type="transmembrane region" description="Helical" evidence="2">
    <location>
        <begin position="131"/>
        <end position="155"/>
    </location>
</feature>
<keyword evidence="2" id="KW-0812">Transmembrane</keyword>
<dbReference type="AlphaFoldDB" id="A0A8H3YFD1"/>
<dbReference type="Proteomes" id="UP000620104">
    <property type="component" value="Unassembled WGS sequence"/>
</dbReference>
<evidence type="ECO:0008006" key="5">
    <source>
        <dbReference type="Google" id="ProtNLM"/>
    </source>
</evidence>
<reference evidence="3" key="1">
    <citation type="submission" date="2020-07" db="EMBL/GenBank/DDBJ databases">
        <title>Draft Genome Sequence of a Deep-Sea Yeast, Naganishia (Cryptococcus) liquefaciens strain N6.</title>
        <authorList>
            <person name="Han Y.W."/>
            <person name="Kajitani R."/>
            <person name="Morimoto H."/>
            <person name="Parhat M."/>
            <person name="Tsubouchi H."/>
            <person name="Bakenova O."/>
            <person name="Ogata M."/>
            <person name="Argunhan B."/>
            <person name="Aoki R."/>
            <person name="Kajiwara S."/>
            <person name="Itoh T."/>
            <person name="Iwasaki H."/>
        </authorList>
    </citation>
    <scope>NUCLEOTIDE SEQUENCE</scope>
    <source>
        <strain evidence="3">N6</strain>
    </source>
</reference>
<comment type="caution">
    <text evidence="3">The sequence shown here is derived from an EMBL/GenBank/DDBJ whole genome shotgun (WGS) entry which is preliminary data.</text>
</comment>